<dbReference type="Proteomes" id="UP001296776">
    <property type="component" value="Unassembled WGS sequence"/>
</dbReference>
<dbReference type="AlphaFoldDB" id="A0AAJ0U3M3"/>
<accession>A0AAJ0U3M3</accession>
<evidence type="ECO:0000256" key="4">
    <source>
        <dbReference type="ARBA" id="ARBA00022801"/>
    </source>
</evidence>
<keyword evidence="4 5" id="KW-0378">Hydrolase</keyword>
<keyword evidence="5" id="KW-0460">Magnesium</keyword>
<dbReference type="Pfam" id="PF01850">
    <property type="entry name" value="PIN"/>
    <property type="match status" value="1"/>
</dbReference>
<dbReference type="SUPFAM" id="SSF88723">
    <property type="entry name" value="PIN domain-like"/>
    <property type="match status" value="1"/>
</dbReference>
<comment type="function">
    <text evidence="5">Toxic component of a toxin-antitoxin (TA) system. An RNase.</text>
</comment>
<reference evidence="7" key="1">
    <citation type="submission" date="2017-08" db="EMBL/GenBank/DDBJ databases">
        <authorList>
            <person name="Imhoff J.F."/>
            <person name="Rahn T."/>
            <person name="Kuenzel S."/>
            <person name="Neulinger S.C."/>
        </authorList>
    </citation>
    <scope>NUCLEOTIDE SEQUENCE</scope>
    <source>
        <strain evidence="7">DSM 11080</strain>
    </source>
</reference>
<dbReference type="InterPro" id="IPR002716">
    <property type="entry name" value="PIN_dom"/>
</dbReference>
<feature type="binding site" evidence="5">
    <location>
        <position position="102"/>
    </location>
    <ligand>
        <name>Mg(2+)</name>
        <dbReference type="ChEBI" id="CHEBI:18420"/>
    </ligand>
</feature>
<comment type="cofactor">
    <cofactor evidence="5">
        <name>Mg(2+)</name>
        <dbReference type="ChEBI" id="CHEBI:18420"/>
    </cofactor>
</comment>
<protein>
    <recommendedName>
        <fullName evidence="5">Ribonuclease VapC</fullName>
        <shortName evidence="5">RNase VapC</shortName>
        <ecNumber evidence="5">3.1.-.-</ecNumber>
    </recommendedName>
    <alternativeName>
        <fullName evidence="5">Toxin VapC</fullName>
    </alternativeName>
</protein>
<dbReference type="PANTHER" id="PTHR42188:SF1">
    <property type="entry name" value="23S RRNA-SPECIFIC ENDONUCLEASE VAPC20"/>
    <property type="match status" value="1"/>
</dbReference>
<organism evidence="7 8">
    <name type="scientific">Halochromatium glycolicum</name>
    <dbReference type="NCBI Taxonomy" id="85075"/>
    <lineage>
        <taxon>Bacteria</taxon>
        <taxon>Pseudomonadati</taxon>
        <taxon>Pseudomonadota</taxon>
        <taxon>Gammaproteobacteria</taxon>
        <taxon>Chromatiales</taxon>
        <taxon>Chromatiaceae</taxon>
        <taxon>Halochromatium</taxon>
    </lineage>
</organism>
<dbReference type="GO" id="GO:0090729">
    <property type="term" value="F:toxin activity"/>
    <property type="evidence" value="ECO:0007669"/>
    <property type="project" value="UniProtKB-KW"/>
</dbReference>
<evidence type="ECO:0000259" key="6">
    <source>
        <dbReference type="Pfam" id="PF01850"/>
    </source>
</evidence>
<evidence type="ECO:0000256" key="3">
    <source>
        <dbReference type="ARBA" id="ARBA00022723"/>
    </source>
</evidence>
<dbReference type="EC" id="3.1.-.-" evidence="5"/>
<keyword evidence="1 5" id="KW-1277">Toxin-antitoxin system</keyword>
<name>A0AAJ0U3M3_9GAMM</name>
<dbReference type="RefSeq" id="WP_200345832.1">
    <property type="nucleotide sequence ID" value="NZ_NRSJ01000012.1"/>
</dbReference>
<feature type="domain" description="PIN" evidence="6">
    <location>
        <begin position="5"/>
        <end position="129"/>
    </location>
</feature>
<evidence type="ECO:0000256" key="1">
    <source>
        <dbReference type="ARBA" id="ARBA00022649"/>
    </source>
</evidence>
<dbReference type="GO" id="GO:0000287">
    <property type="term" value="F:magnesium ion binding"/>
    <property type="evidence" value="ECO:0007669"/>
    <property type="project" value="UniProtKB-UniRule"/>
</dbReference>
<proteinExistence type="inferred from homology"/>
<comment type="caution">
    <text evidence="7">The sequence shown here is derived from an EMBL/GenBank/DDBJ whole genome shotgun (WGS) entry which is preliminary data.</text>
</comment>
<feature type="binding site" evidence="5">
    <location>
        <position position="8"/>
    </location>
    <ligand>
        <name>Mg(2+)</name>
        <dbReference type="ChEBI" id="CHEBI:18420"/>
    </ligand>
</feature>
<comment type="similarity">
    <text evidence="5">Belongs to the PINc/VapC protein family.</text>
</comment>
<dbReference type="InterPro" id="IPR029060">
    <property type="entry name" value="PIN-like_dom_sf"/>
</dbReference>
<keyword evidence="3 5" id="KW-0479">Metal-binding</keyword>
<keyword evidence="5" id="KW-0800">Toxin</keyword>
<evidence type="ECO:0000256" key="5">
    <source>
        <dbReference type="HAMAP-Rule" id="MF_00265"/>
    </source>
</evidence>
<sequence length="134" mass="14938">MPEPVFIDTGYILALVNEADQHHAEALAFSERFDGQPVVVTDAVLLEIGNALSRIDRGAAVEIIRDLRESPEVTLVPLTPELFDAAFDLYRSHADKRWGLVDCISFVVMRRMGLSTALAFDQHFVQAGFLVPQR</sequence>
<dbReference type="GO" id="GO:0004521">
    <property type="term" value="F:RNA endonuclease activity"/>
    <property type="evidence" value="ECO:0007669"/>
    <property type="project" value="InterPro"/>
</dbReference>
<dbReference type="Gene3D" id="3.40.50.1010">
    <property type="entry name" value="5'-nuclease"/>
    <property type="match status" value="1"/>
</dbReference>
<evidence type="ECO:0000313" key="7">
    <source>
        <dbReference type="EMBL" id="MBK1704627.1"/>
    </source>
</evidence>
<dbReference type="GO" id="GO:0016075">
    <property type="term" value="P:rRNA catabolic process"/>
    <property type="evidence" value="ECO:0007669"/>
    <property type="project" value="TreeGrafter"/>
</dbReference>
<dbReference type="EMBL" id="NRSJ01000012">
    <property type="protein sequence ID" value="MBK1704627.1"/>
    <property type="molecule type" value="Genomic_DNA"/>
</dbReference>
<dbReference type="GO" id="GO:0016787">
    <property type="term" value="F:hydrolase activity"/>
    <property type="evidence" value="ECO:0007669"/>
    <property type="project" value="UniProtKB-KW"/>
</dbReference>
<dbReference type="InterPro" id="IPR022907">
    <property type="entry name" value="VapC_family"/>
</dbReference>
<reference evidence="7" key="2">
    <citation type="journal article" date="2020" name="Microorganisms">
        <title>Osmotic Adaptation and Compatible Solute Biosynthesis of Phototrophic Bacteria as Revealed from Genome Analyses.</title>
        <authorList>
            <person name="Imhoff J.F."/>
            <person name="Rahn T."/>
            <person name="Kunzel S."/>
            <person name="Keller A."/>
            <person name="Neulinger S.C."/>
        </authorList>
    </citation>
    <scope>NUCLEOTIDE SEQUENCE</scope>
    <source>
        <strain evidence="7">DSM 11080</strain>
    </source>
</reference>
<dbReference type="HAMAP" id="MF_00265">
    <property type="entry name" value="VapC_Nob1"/>
    <property type="match status" value="1"/>
</dbReference>
<dbReference type="PANTHER" id="PTHR42188">
    <property type="entry name" value="23S RRNA-SPECIFIC ENDONUCLEASE VAPC20"/>
    <property type="match status" value="1"/>
</dbReference>
<keyword evidence="2 5" id="KW-0540">Nuclease</keyword>
<gene>
    <name evidence="5" type="primary">vapC</name>
    <name evidence="7" type="ORF">CKO40_08775</name>
</gene>
<dbReference type="InterPro" id="IPR039018">
    <property type="entry name" value="VapC20-like"/>
</dbReference>
<evidence type="ECO:0000313" key="8">
    <source>
        <dbReference type="Proteomes" id="UP001296776"/>
    </source>
</evidence>
<keyword evidence="8" id="KW-1185">Reference proteome</keyword>
<evidence type="ECO:0000256" key="2">
    <source>
        <dbReference type="ARBA" id="ARBA00022722"/>
    </source>
</evidence>